<name>A0A0A9BWS3_ARUDO</name>
<protein>
    <submittedName>
        <fullName evidence="1">Uncharacterized protein</fullName>
    </submittedName>
</protein>
<reference evidence="1" key="1">
    <citation type="submission" date="2014-09" db="EMBL/GenBank/DDBJ databases">
        <authorList>
            <person name="Magalhaes I.L.F."/>
            <person name="Oliveira U."/>
            <person name="Santos F.R."/>
            <person name="Vidigal T.H.D.A."/>
            <person name="Brescovit A.D."/>
            <person name="Santos A.J."/>
        </authorList>
    </citation>
    <scope>NUCLEOTIDE SEQUENCE</scope>
    <source>
        <tissue evidence="1">Shoot tissue taken approximately 20 cm above the soil surface</tissue>
    </source>
</reference>
<evidence type="ECO:0000313" key="1">
    <source>
        <dbReference type="EMBL" id="JAD68514.1"/>
    </source>
</evidence>
<dbReference type="EMBL" id="GBRH01229381">
    <property type="protein sequence ID" value="JAD68514.1"/>
    <property type="molecule type" value="Transcribed_RNA"/>
</dbReference>
<proteinExistence type="predicted"/>
<dbReference type="AlphaFoldDB" id="A0A0A9BWS3"/>
<reference evidence="1" key="2">
    <citation type="journal article" date="2015" name="Data Brief">
        <title>Shoot transcriptome of the giant reed, Arundo donax.</title>
        <authorList>
            <person name="Barrero R.A."/>
            <person name="Guerrero F.D."/>
            <person name="Moolhuijzen P."/>
            <person name="Goolsby J.A."/>
            <person name="Tidwell J."/>
            <person name="Bellgard S.E."/>
            <person name="Bellgard M.I."/>
        </authorList>
    </citation>
    <scope>NUCLEOTIDE SEQUENCE</scope>
    <source>
        <tissue evidence="1">Shoot tissue taken approximately 20 cm above the soil surface</tissue>
    </source>
</reference>
<organism evidence="1">
    <name type="scientific">Arundo donax</name>
    <name type="common">Giant reed</name>
    <name type="synonym">Donax arundinaceus</name>
    <dbReference type="NCBI Taxonomy" id="35708"/>
    <lineage>
        <taxon>Eukaryota</taxon>
        <taxon>Viridiplantae</taxon>
        <taxon>Streptophyta</taxon>
        <taxon>Embryophyta</taxon>
        <taxon>Tracheophyta</taxon>
        <taxon>Spermatophyta</taxon>
        <taxon>Magnoliopsida</taxon>
        <taxon>Liliopsida</taxon>
        <taxon>Poales</taxon>
        <taxon>Poaceae</taxon>
        <taxon>PACMAD clade</taxon>
        <taxon>Arundinoideae</taxon>
        <taxon>Arundineae</taxon>
        <taxon>Arundo</taxon>
    </lineage>
</organism>
<accession>A0A0A9BWS3</accession>
<sequence length="33" mass="3949">MFSCNMFFRLIYFLRNRRKPLAGGHGTPLKGRY</sequence>